<comment type="caution">
    <text evidence="2">The sequence shown here is derived from an EMBL/GenBank/DDBJ whole genome shotgun (WGS) entry which is preliminary data.</text>
</comment>
<dbReference type="EMBL" id="CAUWAG010000018">
    <property type="protein sequence ID" value="CAJ2511791.1"/>
    <property type="molecule type" value="Genomic_DNA"/>
</dbReference>
<evidence type="ECO:0000256" key="1">
    <source>
        <dbReference type="SAM" id="Coils"/>
    </source>
</evidence>
<keyword evidence="1" id="KW-0175">Coiled coil</keyword>
<name>A0AAI8VVF7_9PEZI</name>
<proteinExistence type="predicted"/>
<feature type="coiled-coil region" evidence="1">
    <location>
        <begin position="26"/>
        <end position="53"/>
    </location>
</feature>
<evidence type="ECO:0000313" key="3">
    <source>
        <dbReference type="Proteomes" id="UP001295740"/>
    </source>
</evidence>
<organism evidence="2 3">
    <name type="scientific">Anthostomella pinea</name>
    <dbReference type="NCBI Taxonomy" id="933095"/>
    <lineage>
        <taxon>Eukaryota</taxon>
        <taxon>Fungi</taxon>
        <taxon>Dikarya</taxon>
        <taxon>Ascomycota</taxon>
        <taxon>Pezizomycotina</taxon>
        <taxon>Sordariomycetes</taxon>
        <taxon>Xylariomycetidae</taxon>
        <taxon>Xylariales</taxon>
        <taxon>Xylariaceae</taxon>
        <taxon>Anthostomella</taxon>
    </lineage>
</organism>
<protein>
    <submittedName>
        <fullName evidence="2">Uu.00g074160.m01.CDS01</fullName>
    </submittedName>
</protein>
<sequence length="175" mass="19367">MSLNSTAAPVTLTGDDIIAVIAHSQAENSIALKAKLEELAKQLEVDIHVLVRNRLIDTNTGRTLLHHAARNGHTECRSSGRNPGVWTTTAESKGALEFVCWQHWRFAGGNGREPNMLIGLKRHIIETLRFDFRVRYPQTILCKLVKEIAGSGPIAKQSCSTAFQMSFKEDTESEA</sequence>
<evidence type="ECO:0000313" key="2">
    <source>
        <dbReference type="EMBL" id="CAJ2511791.1"/>
    </source>
</evidence>
<reference evidence="2" key="1">
    <citation type="submission" date="2023-10" db="EMBL/GenBank/DDBJ databases">
        <authorList>
            <person name="Hackl T."/>
        </authorList>
    </citation>
    <scope>NUCLEOTIDE SEQUENCE</scope>
</reference>
<dbReference type="AlphaFoldDB" id="A0AAI8VVF7"/>
<gene>
    <name evidence="2" type="ORF">KHLLAP_LOCUS12259</name>
</gene>
<keyword evidence="3" id="KW-1185">Reference proteome</keyword>
<accession>A0AAI8VVF7</accession>
<dbReference type="Proteomes" id="UP001295740">
    <property type="component" value="Unassembled WGS sequence"/>
</dbReference>